<reference evidence="3" key="1">
    <citation type="submission" date="2016-06" db="UniProtKB">
        <authorList>
            <consortium name="WormBaseParasite"/>
        </authorList>
    </citation>
    <scope>IDENTIFICATION</scope>
</reference>
<evidence type="ECO:0000313" key="3">
    <source>
        <dbReference type="WBParaSite" id="TCNE_0000743201-mRNA-1"/>
    </source>
</evidence>
<sequence length="102" mass="11746">MAESDSEGIDHLLGDIDDLDEELFGRKKKTTPKKRLDNLEDIFSKNKEVGFIYSLLHNQYRLSAFCHATSSKEKFERLAIISQQEADCFIFRRSVYQAGKVA</sequence>
<accession>A0A183UG12</accession>
<protein>
    <submittedName>
        <fullName evidence="3">DNA helicase</fullName>
    </submittedName>
</protein>
<evidence type="ECO:0000313" key="2">
    <source>
        <dbReference type="Proteomes" id="UP000050794"/>
    </source>
</evidence>
<evidence type="ECO:0000313" key="1">
    <source>
        <dbReference type="EMBL" id="VDM38753.1"/>
    </source>
</evidence>
<name>A0A183UG12_TOXCA</name>
<reference evidence="1 2" key="2">
    <citation type="submission" date="2018-11" db="EMBL/GenBank/DDBJ databases">
        <authorList>
            <consortium name="Pathogen Informatics"/>
        </authorList>
    </citation>
    <scope>NUCLEOTIDE SEQUENCE [LARGE SCALE GENOMIC DNA]</scope>
</reference>
<dbReference type="WBParaSite" id="TCNE_0000743201-mRNA-1">
    <property type="protein sequence ID" value="TCNE_0000743201-mRNA-1"/>
    <property type="gene ID" value="TCNE_0000743201"/>
</dbReference>
<dbReference type="Proteomes" id="UP000050794">
    <property type="component" value="Unassembled WGS sequence"/>
</dbReference>
<gene>
    <name evidence="1" type="ORF">TCNE_LOCUS7432</name>
</gene>
<proteinExistence type="predicted"/>
<dbReference type="AlphaFoldDB" id="A0A183UG12"/>
<organism evidence="2 3">
    <name type="scientific">Toxocara canis</name>
    <name type="common">Canine roundworm</name>
    <dbReference type="NCBI Taxonomy" id="6265"/>
    <lineage>
        <taxon>Eukaryota</taxon>
        <taxon>Metazoa</taxon>
        <taxon>Ecdysozoa</taxon>
        <taxon>Nematoda</taxon>
        <taxon>Chromadorea</taxon>
        <taxon>Rhabditida</taxon>
        <taxon>Spirurina</taxon>
        <taxon>Ascaridomorpha</taxon>
        <taxon>Ascaridoidea</taxon>
        <taxon>Toxocaridae</taxon>
        <taxon>Toxocara</taxon>
    </lineage>
</organism>
<keyword evidence="2" id="KW-1185">Reference proteome</keyword>
<dbReference type="EMBL" id="UYWY01019680">
    <property type="protein sequence ID" value="VDM38753.1"/>
    <property type="molecule type" value="Genomic_DNA"/>
</dbReference>